<protein>
    <submittedName>
        <fullName evidence="1">Uncharacterized protein</fullName>
    </submittedName>
</protein>
<dbReference type="SUPFAM" id="SSF46785">
    <property type="entry name" value="Winged helix' DNA-binding domain"/>
    <property type="match status" value="1"/>
</dbReference>
<accession>A0A0F9MLB8</accession>
<proteinExistence type="predicted"/>
<dbReference type="AlphaFoldDB" id="A0A0F9MLB8"/>
<dbReference type="EMBL" id="LAZR01004686">
    <property type="protein sequence ID" value="KKN06484.1"/>
    <property type="molecule type" value="Genomic_DNA"/>
</dbReference>
<dbReference type="InterPro" id="IPR036390">
    <property type="entry name" value="WH_DNA-bd_sf"/>
</dbReference>
<sequence>MNETVASILQILGRFCNTYHDVLNTVIEYFTIHGHIGFMELVNIIGKNKGYISKILRELEIWGLIIREGRRPQRIVPNLDFWGEI</sequence>
<name>A0A0F9MLB8_9ZZZZ</name>
<gene>
    <name evidence="1" type="ORF">LCGC14_1076760</name>
</gene>
<reference evidence="1" key="1">
    <citation type="journal article" date="2015" name="Nature">
        <title>Complex archaea that bridge the gap between prokaryotes and eukaryotes.</title>
        <authorList>
            <person name="Spang A."/>
            <person name="Saw J.H."/>
            <person name="Jorgensen S.L."/>
            <person name="Zaremba-Niedzwiedzka K."/>
            <person name="Martijn J."/>
            <person name="Lind A.E."/>
            <person name="van Eijk R."/>
            <person name="Schleper C."/>
            <person name="Guy L."/>
            <person name="Ettema T.J."/>
        </authorList>
    </citation>
    <scope>NUCLEOTIDE SEQUENCE</scope>
</reference>
<comment type="caution">
    <text evidence="1">The sequence shown here is derived from an EMBL/GenBank/DDBJ whole genome shotgun (WGS) entry which is preliminary data.</text>
</comment>
<evidence type="ECO:0000313" key="1">
    <source>
        <dbReference type="EMBL" id="KKN06484.1"/>
    </source>
</evidence>
<organism evidence="1">
    <name type="scientific">marine sediment metagenome</name>
    <dbReference type="NCBI Taxonomy" id="412755"/>
    <lineage>
        <taxon>unclassified sequences</taxon>
        <taxon>metagenomes</taxon>
        <taxon>ecological metagenomes</taxon>
    </lineage>
</organism>